<feature type="chain" id="PRO_5026303087" evidence="1">
    <location>
        <begin position="32"/>
        <end position="210"/>
    </location>
</feature>
<dbReference type="Pfam" id="PF07589">
    <property type="entry name" value="PEP-CTERM"/>
    <property type="match status" value="1"/>
</dbReference>
<proteinExistence type="predicted"/>
<dbReference type="InterPro" id="IPR013424">
    <property type="entry name" value="Ice-binding_C"/>
</dbReference>
<name>A0A6I3T269_9BURK</name>
<dbReference type="AlphaFoldDB" id="A0A6I3T269"/>
<dbReference type="EMBL" id="WNKZ01000068">
    <property type="protein sequence ID" value="MTV55005.1"/>
    <property type="molecule type" value="Genomic_DNA"/>
</dbReference>
<comment type="caution">
    <text evidence="3">The sequence shown here is derived from an EMBL/GenBank/DDBJ whole genome shotgun (WGS) entry which is preliminary data.</text>
</comment>
<evidence type="ECO:0000313" key="3">
    <source>
        <dbReference type="EMBL" id="MTV55005.1"/>
    </source>
</evidence>
<dbReference type="OrthoDB" id="8708394at2"/>
<reference evidence="3 4" key="1">
    <citation type="submission" date="2019-11" db="EMBL/GenBank/DDBJ databases">
        <title>Type strains purchased from KCTC, JCM and DSMZ.</title>
        <authorList>
            <person name="Lu H."/>
        </authorList>
    </citation>
    <scope>NUCLEOTIDE SEQUENCE [LARGE SCALE GENOMIC DNA]</scope>
    <source>
        <strain evidence="3 4">KCTC 52429</strain>
    </source>
</reference>
<evidence type="ECO:0000313" key="4">
    <source>
        <dbReference type="Proteomes" id="UP000430634"/>
    </source>
</evidence>
<dbReference type="NCBIfam" id="TIGR02595">
    <property type="entry name" value="PEP_CTERM"/>
    <property type="match status" value="1"/>
</dbReference>
<organism evidence="3 4">
    <name type="scientific">Pseudoduganella buxea</name>
    <dbReference type="NCBI Taxonomy" id="1949069"/>
    <lineage>
        <taxon>Bacteria</taxon>
        <taxon>Pseudomonadati</taxon>
        <taxon>Pseudomonadota</taxon>
        <taxon>Betaproteobacteria</taxon>
        <taxon>Burkholderiales</taxon>
        <taxon>Oxalobacteraceae</taxon>
        <taxon>Telluria group</taxon>
        <taxon>Pseudoduganella</taxon>
    </lineage>
</organism>
<sequence length="210" mass="22944">MMTPPYFCSRSIMFKTVALAVLMAASCAANAAHNTWDFSYTGFLDEGSGEFLADYTISGSFSGSDSNRDGVLDKSEIFSLVLNGMNFVACAADSNANYHCGTDVFNYRIGGALQFEAGLFGYDNEGYSGGGYSFTSGKSEIDYSYSPNHYMRNARLWTDATHFSITPAWSGSVLPVPEPSTWSMLLIGMGFASFAAIRRRRAAPFRDHTR</sequence>
<protein>
    <submittedName>
        <fullName evidence="3">PEP-CTERM sorting domain-containing protein</fullName>
    </submittedName>
</protein>
<dbReference type="Proteomes" id="UP000430634">
    <property type="component" value="Unassembled WGS sequence"/>
</dbReference>
<evidence type="ECO:0000256" key="1">
    <source>
        <dbReference type="SAM" id="SignalP"/>
    </source>
</evidence>
<keyword evidence="1" id="KW-0732">Signal</keyword>
<evidence type="ECO:0000259" key="2">
    <source>
        <dbReference type="Pfam" id="PF07589"/>
    </source>
</evidence>
<feature type="domain" description="Ice-binding protein C-terminal" evidence="2">
    <location>
        <begin position="175"/>
        <end position="200"/>
    </location>
</feature>
<feature type="signal peptide" evidence="1">
    <location>
        <begin position="1"/>
        <end position="31"/>
    </location>
</feature>
<dbReference type="InterPro" id="IPR018247">
    <property type="entry name" value="EF_Hand_1_Ca_BS"/>
</dbReference>
<gene>
    <name evidence="3" type="ORF">GM672_19935</name>
</gene>
<dbReference type="PROSITE" id="PS00018">
    <property type="entry name" value="EF_HAND_1"/>
    <property type="match status" value="1"/>
</dbReference>
<accession>A0A6I3T269</accession>